<dbReference type="AlphaFoldDB" id="A0A4U5MTX5"/>
<evidence type="ECO:0000313" key="1">
    <source>
        <dbReference type="EMBL" id="TKR72972.1"/>
    </source>
</evidence>
<protein>
    <submittedName>
        <fullName evidence="1">Uncharacterized protein</fullName>
    </submittedName>
</protein>
<reference evidence="1 2" key="1">
    <citation type="journal article" date="2015" name="Genome Biol.">
        <title>Comparative genomics of Steinernema reveals deeply conserved gene regulatory networks.</title>
        <authorList>
            <person name="Dillman A.R."/>
            <person name="Macchietto M."/>
            <person name="Porter C.F."/>
            <person name="Rogers A."/>
            <person name="Williams B."/>
            <person name="Antoshechkin I."/>
            <person name="Lee M.M."/>
            <person name="Goodwin Z."/>
            <person name="Lu X."/>
            <person name="Lewis E.E."/>
            <person name="Goodrich-Blair H."/>
            <person name="Stock S.P."/>
            <person name="Adams B.J."/>
            <person name="Sternberg P.W."/>
            <person name="Mortazavi A."/>
        </authorList>
    </citation>
    <scope>NUCLEOTIDE SEQUENCE [LARGE SCALE GENOMIC DNA]</scope>
    <source>
        <strain evidence="1 2">ALL</strain>
    </source>
</reference>
<sequence length="171" mass="19637">MFLNKGNKAIFDLVRRDFAIQMVGFKFSNQIHSPKSQCCLLGHCEFKRNGHVVTVPKVEKPFSDTHIELEVENLTFVSFRILLPCLGVHVVQRLDFVELQVRLDREGEDEGNGVHREEGGDVFLEIGCAYKQSKFKSDAYLKMWHLISSQSRLFPNQGRRDLTPMTPTPTK</sequence>
<keyword evidence="2" id="KW-1185">Reference proteome</keyword>
<organism evidence="1 2">
    <name type="scientific">Steinernema carpocapsae</name>
    <name type="common">Entomopathogenic nematode</name>
    <dbReference type="NCBI Taxonomy" id="34508"/>
    <lineage>
        <taxon>Eukaryota</taxon>
        <taxon>Metazoa</taxon>
        <taxon>Ecdysozoa</taxon>
        <taxon>Nematoda</taxon>
        <taxon>Chromadorea</taxon>
        <taxon>Rhabditida</taxon>
        <taxon>Tylenchina</taxon>
        <taxon>Panagrolaimomorpha</taxon>
        <taxon>Strongyloidoidea</taxon>
        <taxon>Steinernematidae</taxon>
        <taxon>Steinernema</taxon>
    </lineage>
</organism>
<accession>A0A4U5MTX5</accession>
<proteinExistence type="predicted"/>
<dbReference type="Proteomes" id="UP000298663">
    <property type="component" value="Unassembled WGS sequence"/>
</dbReference>
<evidence type="ECO:0000313" key="2">
    <source>
        <dbReference type="Proteomes" id="UP000298663"/>
    </source>
</evidence>
<gene>
    <name evidence="1" type="ORF">L596_020350</name>
</gene>
<dbReference type="EMBL" id="AZBU02000006">
    <property type="protein sequence ID" value="TKR72972.1"/>
    <property type="molecule type" value="Genomic_DNA"/>
</dbReference>
<reference evidence="1 2" key="2">
    <citation type="journal article" date="2019" name="G3 (Bethesda)">
        <title>Hybrid Assembly of the Genome of the Entomopathogenic Nematode Steinernema carpocapsae Identifies the X-Chromosome.</title>
        <authorList>
            <person name="Serra L."/>
            <person name="Macchietto M."/>
            <person name="Macias-Munoz A."/>
            <person name="McGill C.J."/>
            <person name="Rodriguez I.M."/>
            <person name="Rodriguez B."/>
            <person name="Murad R."/>
            <person name="Mortazavi A."/>
        </authorList>
    </citation>
    <scope>NUCLEOTIDE SEQUENCE [LARGE SCALE GENOMIC DNA]</scope>
    <source>
        <strain evidence="1 2">ALL</strain>
    </source>
</reference>
<comment type="caution">
    <text evidence="1">The sequence shown here is derived from an EMBL/GenBank/DDBJ whole genome shotgun (WGS) entry which is preliminary data.</text>
</comment>
<name>A0A4U5MTX5_STECR</name>